<dbReference type="InterPro" id="IPR050576">
    <property type="entry name" value="Cilia_flagella_integrity"/>
</dbReference>
<dbReference type="Pfam" id="PF12799">
    <property type="entry name" value="LRR_4"/>
    <property type="match status" value="1"/>
</dbReference>
<feature type="region of interest" description="Disordered" evidence="7">
    <location>
        <begin position="447"/>
        <end position="505"/>
    </location>
</feature>
<organism evidence="8 9">
    <name type="scientific">Euplotes crassus</name>
    <dbReference type="NCBI Taxonomy" id="5936"/>
    <lineage>
        <taxon>Eukaryota</taxon>
        <taxon>Sar</taxon>
        <taxon>Alveolata</taxon>
        <taxon>Ciliophora</taxon>
        <taxon>Intramacronucleata</taxon>
        <taxon>Spirotrichea</taxon>
        <taxon>Hypotrichia</taxon>
        <taxon>Euplotida</taxon>
        <taxon>Euplotidae</taxon>
        <taxon>Moneuplotes</taxon>
    </lineage>
</organism>
<dbReference type="InterPro" id="IPR001611">
    <property type="entry name" value="Leu-rich_rpt"/>
</dbReference>
<dbReference type="SUPFAM" id="SSF52058">
    <property type="entry name" value="L domain-like"/>
    <property type="match status" value="1"/>
</dbReference>
<evidence type="ECO:0000256" key="5">
    <source>
        <dbReference type="ARBA" id="ARBA00023273"/>
    </source>
</evidence>
<evidence type="ECO:0000256" key="2">
    <source>
        <dbReference type="ARBA" id="ARBA00022614"/>
    </source>
</evidence>
<dbReference type="SMART" id="SM00365">
    <property type="entry name" value="LRR_SD22"/>
    <property type="match status" value="7"/>
</dbReference>
<keyword evidence="2" id="KW-0433">Leucine-rich repeat</keyword>
<dbReference type="InterPro" id="IPR003591">
    <property type="entry name" value="Leu-rich_rpt_typical-subtyp"/>
</dbReference>
<feature type="coiled-coil region" evidence="6">
    <location>
        <begin position="337"/>
        <end position="365"/>
    </location>
</feature>
<dbReference type="EMBL" id="CAMPGE010003255">
    <property type="protein sequence ID" value="CAI2362081.1"/>
    <property type="molecule type" value="Genomic_DNA"/>
</dbReference>
<comment type="subcellular location">
    <subcellularLocation>
        <location evidence="1">Cell projection</location>
        <location evidence="1">Cilium</location>
    </subcellularLocation>
</comment>
<keyword evidence="6" id="KW-0175">Coiled coil</keyword>
<protein>
    <submittedName>
        <fullName evidence="8">Uncharacterized protein</fullName>
    </submittedName>
</protein>
<dbReference type="PROSITE" id="PS51450">
    <property type="entry name" value="LRR"/>
    <property type="match status" value="6"/>
</dbReference>
<evidence type="ECO:0000256" key="3">
    <source>
        <dbReference type="ARBA" id="ARBA00022737"/>
    </source>
</evidence>
<evidence type="ECO:0000256" key="4">
    <source>
        <dbReference type="ARBA" id="ARBA00023069"/>
    </source>
</evidence>
<evidence type="ECO:0000313" key="9">
    <source>
        <dbReference type="Proteomes" id="UP001295684"/>
    </source>
</evidence>
<dbReference type="AlphaFoldDB" id="A0AAD1U8F2"/>
<dbReference type="InterPro" id="IPR032675">
    <property type="entry name" value="LRR_dom_sf"/>
</dbReference>
<evidence type="ECO:0000256" key="6">
    <source>
        <dbReference type="SAM" id="Coils"/>
    </source>
</evidence>
<feature type="compositionally biased region" description="Basic and acidic residues" evidence="7">
    <location>
        <begin position="466"/>
        <end position="494"/>
    </location>
</feature>
<reference evidence="8" key="1">
    <citation type="submission" date="2023-07" db="EMBL/GenBank/DDBJ databases">
        <authorList>
            <consortium name="AG Swart"/>
            <person name="Singh M."/>
            <person name="Singh A."/>
            <person name="Seah K."/>
            <person name="Emmerich C."/>
        </authorList>
    </citation>
    <scope>NUCLEOTIDE SEQUENCE</scope>
    <source>
        <strain evidence="8">DP1</strain>
    </source>
</reference>
<dbReference type="PANTHER" id="PTHR45973:SF9">
    <property type="entry name" value="LEUCINE-RICH REPEAT-CONTAINING PROTEIN 46"/>
    <property type="match status" value="1"/>
</dbReference>
<evidence type="ECO:0000256" key="1">
    <source>
        <dbReference type="ARBA" id="ARBA00004138"/>
    </source>
</evidence>
<keyword evidence="5" id="KW-0966">Cell projection</keyword>
<gene>
    <name evidence="8" type="ORF">ECRASSUSDP1_LOCUS3399</name>
</gene>
<dbReference type="InterPro" id="IPR025875">
    <property type="entry name" value="Leu-rich_rpt_4"/>
</dbReference>
<sequence>MSITKEIALNGLVKKNVLSVPMHQISELNILQEFSEIKLDKLESLNASSNMIECIEEFVKKCLKLELLDYSLNKITKIENLNPPDQTSKLKFLNLSQNQISSITGLNKLSNLVVLDLSMNFIEKIENLEGLDSLEQLILFGNRIRVLENLDGLGNLKVLKINNNRLLTISELALYDFHSLQVLHAADNIIDTDELESCIKTVLSLEALQELSLYGNLVADDPTYKFAFSDHTNLAKLDGLELKPAIKQKFQSMKKDYEIDKLVETTKEEYFKRIEAERELKVAAANMLKKQQKSITDQYDNFIEYMERDFDGFINYVYDLKKRKDLGQENEITDIDLYQWRKTLQEKEEERLRLLEEALNGIESKEKFMLGSQILSSDKEEAYKASMPFPNMASQLDKKGVYMEIDPEKRQMYPPPSNKSRIDDALDGYEKFKDEDYKAKEKHQQIMNDPSIGDLNYQPPPPDIPNLRDPRLRELYQEEDKNNLEPDNDFKNLGETEALDQNKYY</sequence>
<dbReference type="Gene3D" id="3.80.10.10">
    <property type="entry name" value="Ribonuclease Inhibitor"/>
    <property type="match status" value="1"/>
</dbReference>
<keyword evidence="4" id="KW-0969">Cilium</keyword>
<keyword evidence="9" id="KW-1185">Reference proteome</keyword>
<name>A0AAD1U8F2_EUPCR</name>
<evidence type="ECO:0000256" key="7">
    <source>
        <dbReference type="SAM" id="MobiDB-lite"/>
    </source>
</evidence>
<accession>A0AAD1U8F2</accession>
<dbReference type="Proteomes" id="UP001295684">
    <property type="component" value="Unassembled WGS sequence"/>
</dbReference>
<proteinExistence type="predicted"/>
<keyword evidence="3" id="KW-0677">Repeat</keyword>
<comment type="caution">
    <text evidence="8">The sequence shown here is derived from an EMBL/GenBank/DDBJ whole genome shotgun (WGS) entry which is preliminary data.</text>
</comment>
<evidence type="ECO:0000313" key="8">
    <source>
        <dbReference type="EMBL" id="CAI2362081.1"/>
    </source>
</evidence>
<dbReference type="PANTHER" id="PTHR45973">
    <property type="entry name" value="PROTEIN PHOSPHATASE 1 REGULATORY SUBUNIT SDS22-RELATED"/>
    <property type="match status" value="1"/>
</dbReference>
<dbReference type="SMART" id="SM00369">
    <property type="entry name" value="LRR_TYP"/>
    <property type="match status" value="5"/>
</dbReference>